<dbReference type="SFLD" id="SFLDS00003">
    <property type="entry name" value="Haloacid_Dehalogenase"/>
    <property type="match status" value="1"/>
</dbReference>
<dbReference type="GO" id="GO:0044281">
    <property type="term" value="P:small molecule metabolic process"/>
    <property type="evidence" value="ECO:0007669"/>
    <property type="project" value="UniProtKB-ARBA"/>
</dbReference>
<evidence type="ECO:0000256" key="3">
    <source>
        <dbReference type="ARBA" id="ARBA00022801"/>
    </source>
</evidence>
<evidence type="ECO:0000256" key="1">
    <source>
        <dbReference type="ARBA" id="ARBA00001946"/>
    </source>
</evidence>
<comment type="cofactor">
    <cofactor evidence="1">
        <name>Mg(2+)</name>
        <dbReference type="ChEBI" id="CHEBI:18420"/>
    </cofactor>
</comment>
<comment type="caution">
    <text evidence="5">The sequence shown here is derived from an EMBL/GenBank/DDBJ whole genome shotgun (WGS) entry which is preliminary data.</text>
</comment>
<dbReference type="PRINTS" id="PR00413">
    <property type="entry name" value="HADHALOGNASE"/>
</dbReference>
<gene>
    <name evidence="5" type="ORF">ENT08_00145</name>
</gene>
<keyword evidence="2" id="KW-0479">Metal-binding</keyword>
<dbReference type="EMBL" id="DSXI01000010">
    <property type="protein sequence ID" value="HGS04153.1"/>
    <property type="molecule type" value="Genomic_DNA"/>
</dbReference>
<name>A0A7V4LBY2_9BACT</name>
<dbReference type="AlphaFoldDB" id="A0A7V4LBY2"/>
<dbReference type="InterPro" id="IPR036412">
    <property type="entry name" value="HAD-like_sf"/>
</dbReference>
<dbReference type="InterPro" id="IPR051400">
    <property type="entry name" value="HAD-like_hydrolase"/>
</dbReference>
<keyword evidence="4" id="KW-0460">Magnesium</keyword>
<accession>A0A7V4LBY2</accession>
<dbReference type="GO" id="GO:0016791">
    <property type="term" value="F:phosphatase activity"/>
    <property type="evidence" value="ECO:0007669"/>
    <property type="project" value="TreeGrafter"/>
</dbReference>
<protein>
    <submittedName>
        <fullName evidence="5">HAD family hydrolase</fullName>
    </submittedName>
</protein>
<keyword evidence="3 5" id="KW-0378">Hydrolase</keyword>
<dbReference type="Gene3D" id="3.40.50.1000">
    <property type="entry name" value="HAD superfamily/HAD-like"/>
    <property type="match status" value="1"/>
</dbReference>
<dbReference type="InterPro" id="IPR023198">
    <property type="entry name" value="PGP-like_dom2"/>
</dbReference>
<dbReference type="SUPFAM" id="SSF56784">
    <property type="entry name" value="HAD-like"/>
    <property type="match status" value="1"/>
</dbReference>
<evidence type="ECO:0000313" key="5">
    <source>
        <dbReference type="EMBL" id="HGS04153.1"/>
    </source>
</evidence>
<proteinExistence type="predicted"/>
<sequence length="246" mass="28512">MGEHHLGDTMSIEAVIFDLYGTLIDIWTDETDLSLYHTMCRFFTYYDIFFEPEELAARYQEYAAAQLLKRPGPYGDIDVFDVFQEILAEGLKKTPERALVIWTARLFRSLSRRHFALFPDALPALEALQPHYRLGLVTDAQWVFSEPEMRILGLNRFFETVVLSSRHYVRKPAPQIYTHALKAMWLPPEKALYVGNDPREDVPGPQAIHMPVVLIDREGHHPGFPGWVIRDLRELPAFLETHFPES</sequence>
<dbReference type="GO" id="GO:0046872">
    <property type="term" value="F:metal ion binding"/>
    <property type="evidence" value="ECO:0007669"/>
    <property type="project" value="UniProtKB-KW"/>
</dbReference>
<dbReference type="InterPro" id="IPR006439">
    <property type="entry name" value="HAD-SF_hydro_IA"/>
</dbReference>
<organism evidence="5">
    <name type="scientific">Desulfobacca acetoxidans</name>
    <dbReference type="NCBI Taxonomy" id="60893"/>
    <lineage>
        <taxon>Bacteria</taxon>
        <taxon>Pseudomonadati</taxon>
        <taxon>Thermodesulfobacteriota</taxon>
        <taxon>Desulfobaccia</taxon>
        <taxon>Desulfobaccales</taxon>
        <taxon>Desulfobaccaceae</taxon>
        <taxon>Desulfobacca</taxon>
    </lineage>
</organism>
<reference evidence="5" key="1">
    <citation type="journal article" date="2020" name="mSystems">
        <title>Genome- and Community-Level Interaction Insights into Carbon Utilization and Element Cycling Functions of Hydrothermarchaeota in Hydrothermal Sediment.</title>
        <authorList>
            <person name="Zhou Z."/>
            <person name="Liu Y."/>
            <person name="Xu W."/>
            <person name="Pan J."/>
            <person name="Luo Z.H."/>
            <person name="Li M."/>
        </authorList>
    </citation>
    <scope>NUCLEOTIDE SEQUENCE [LARGE SCALE GENOMIC DNA]</scope>
    <source>
        <strain evidence="5">SpSt-548</strain>
    </source>
</reference>
<dbReference type="Pfam" id="PF00702">
    <property type="entry name" value="Hydrolase"/>
    <property type="match status" value="1"/>
</dbReference>
<dbReference type="PANTHER" id="PTHR46470">
    <property type="entry name" value="N-ACYLNEURAMINATE-9-PHOSPHATASE"/>
    <property type="match status" value="1"/>
</dbReference>
<dbReference type="PANTHER" id="PTHR46470:SF2">
    <property type="entry name" value="GLYCERALDEHYDE 3-PHOSPHATE PHOSPHATASE"/>
    <property type="match status" value="1"/>
</dbReference>
<evidence type="ECO:0000256" key="4">
    <source>
        <dbReference type="ARBA" id="ARBA00022842"/>
    </source>
</evidence>
<dbReference type="SFLD" id="SFLDG01129">
    <property type="entry name" value="C1.5:_HAD__Beta-PGM__Phosphata"/>
    <property type="match status" value="1"/>
</dbReference>
<evidence type="ECO:0000256" key="2">
    <source>
        <dbReference type="ARBA" id="ARBA00022723"/>
    </source>
</evidence>
<dbReference type="InterPro" id="IPR023214">
    <property type="entry name" value="HAD_sf"/>
</dbReference>
<dbReference type="Gene3D" id="1.10.150.240">
    <property type="entry name" value="Putative phosphatase, domain 2"/>
    <property type="match status" value="1"/>
</dbReference>